<dbReference type="PROSITE" id="PS50263">
    <property type="entry name" value="CN_HYDROLASE"/>
    <property type="match status" value="1"/>
</dbReference>
<name>A0A0N0ZPG0_THESC</name>
<dbReference type="SUPFAM" id="SSF56317">
    <property type="entry name" value="Carbon-nitrogen hydrolase"/>
    <property type="match status" value="1"/>
</dbReference>
<dbReference type="PANTHER" id="PTHR23088:SF27">
    <property type="entry name" value="DEAMINATED GLUTATHIONE AMIDASE"/>
    <property type="match status" value="1"/>
</dbReference>
<dbReference type="InterPro" id="IPR003010">
    <property type="entry name" value="C-N_Hydrolase"/>
</dbReference>
<dbReference type="CDD" id="cd07197">
    <property type="entry name" value="nitrilase"/>
    <property type="match status" value="1"/>
</dbReference>
<comment type="caution">
    <text evidence="2">The sequence shown here is derived from an EMBL/GenBank/DDBJ whole genome shotgun (WGS) entry which is preliminary data.</text>
</comment>
<reference evidence="2 3" key="1">
    <citation type="submission" date="2015-09" db="EMBL/GenBank/DDBJ databases">
        <title>Draft genome sequence of Thermus scotoductus strain K1 isolated from a geothermal spring in Nagorno-Karabakh, Armenia.</title>
        <authorList>
            <person name="Saghatelyan A."/>
            <person name="Poghosyan L."/>
            <person name="Panosyan H."/>
            <person name="Birkeland N.-K."/>
        </authorList>
    </citation>
    <scope>NUCLEOTIDE SEQUENCE [LARGE SCALE GENOMIC DNA]</scope>
    <source>
        <strain evidence="2 3">K1</strain>
    </source>
</reference>
<dbReference type="GO" id="GO:0016787">
    <property type="term" value="F:hydrolase activity"/>
    <property type="evidence" value="ECO:0007669"/>
    <property type="project" value="UniProtKB-KW"/>
</dbReference>
<dbReference type="Pfam" id="PF00795">
    <property type="entry name" value="CN_hydrolase"/>
    <property type="match status" value="1"/>
</dbReference>
<dbReference type="PANTHER" id="PTHR23088">
    <property type="entry name" value="NITRILASE-RELATED"/>
    <property type="match status" value="1"/>
</dbReference>
<feature type="domain" description="CN hydrolase" evidence="1">
    <location>
        <begin position="1"/>
        <end position="212"/>
    </location>
</feature>
<protein>
    <submittedName>
        <fullName evidence="2">Hydrolase</fullName>
    </submittedName>
</protein>
<dbReference type="InterPro" id="IPR036526">
    <property type="entry name" value="C-N_Hydrolase_sf"/>
</dbReference>
<proteinExistence type="predicted"/>
<keyword evidence="2" id="KW-0378">Hydrolase</keyword>
<accession>A0A0N0ZPG0</accession>
<evidence type="ECO:0000313" key="2">
    <source>
        <dbReference type="EMBL" id="KPD32584.1"/>
    </source>
</evidence>
<dbReference type="AlphaFoldDB" id="A0A0N0ZPG0"/>
<sequence>MRLALAHLGRQESLPRLLKILVPLVHQAREEGALALLLPELVLGRQGEEDLPQALEALAEESHMKVVAGYLAQGPRNRLGVFPQGPFYDKVHPFLALGEEGDEGVEPGEGPVVWEFQGRRFGLALCYDLDFPELFRSYALMGAEVFLVGSAWPGEYQELLAVLARARAAENQAYLLLANRADTGSPSLAVAPDGRLLASRREEGLLVVDLYLGFLEEYRARYPILRHRRIEAYRLW</sequence>
<gene>
    <name evidence="2" type="ORF">AN926_02860</name>
</gene>
<dbReference type="EMBL" id="LJJR01000006">
    <property type="protein sequence ID" value="KPD32584.1"/>
    <property type="molecule type" value="Genomic_DNA"/>
</dbReference>
<dbReference type="Gene3D" id="3.60.110.10">
    <property type="entry name" value="Carbon-nitrogen hydrolase"/>
    <property type="match status" value="1"/>
</dbReference>
<dbReference type="PATRIC" id="fig|37636.3.peg.2291"/>
<evidence type="ECO:0000313" key="3">
    <source>
        <dbReference type="Proteomes" id="UP000053099"/>
    </source>
</evidence>
<organism evidence="2 3">
    <name type="scientific">Thermus scotoductus</name>
    <dbReference type="NCBI Taxonomy" id="37636"/>
    <lineage>
        <taxon>Bacteria</taxon>
        <taxon>Thermotogati</taxon>
        <taxon>Deinococcota</taxon>
        <taxon>Deinococci</taxon>
        <taxon>Thermales</taxon>
        <taxon>Thermaceae</taxon>
        <taxon>Thermus</taxon>
    </lineage>
</organism>
<evidence type="ECO:0000259" key="1">
    <source>
        <dbReference type="PROSITE" id="PS50263"/>
    </source>
</evidence>
<dbReference type="Proteomes" id="UP000053099">
    <property type="component" value="Unassembled WGS sequence"/>
</dbReference>